<organism evidence="2 3">
    <name type="scientific">Leptospira tipperaryensis</name>
    <dbReference type="NCBI Taxonomy" id="2564040"/>
    <lineage>
        <taxon>Bacteria</taxon>
        <taxon>Pseudomonadati</taxon>
        <taxon>Spirochaetota</taxon>
        <taxon>Spirochaetia</taxon>
        <taxon>Leptospirales</taxon>
        <taxon>Leptospiraceae</taxon>
        <taxon>Leptospira</taxon>
    </lineage>
</organism>
<feature type="repeat" description="ANK" evidence="1">
    <location>
        <begin position="127"/>
        <end position="159"/>
    </location>
</feature>
<accession>A0A1D7USW6</accession>
<dbReference type="Gene3D" id="1.25.40.20">
    <property type="entry name" value="Ankyrin repeat-containing domain"/>
    <property type="match status" value="2"/>
</dbReference>
<evidence type="ECO:0000313" key="2">
    <source>
        <dbReference type="EMBL" id="AOP32717.1"/>
    </source>
</evidence>
<reference evidence="2 3" key="1">
    <citation type="submission" date="2016-04" db="EMBL/GenBank/DDBJ databases">
        <title>Complete genome seqeunce of Leptospira alstonii serovar Room22.</title>
        <authorList>
            <person name="Nally J.E."/>
            <person name="Bayles D.O."/>
            <person name="Hurley D."/>
            <person name="Fanning S."/>
            <person name="McMahon B.J."/>
            <person name="Arent Z."/>
        </authorList>
    </citation>
    <scope>NUCLEOTIDE SEQUENCE [LARGE SCALE GENOMIC DNA]</scope>
    <source>
        <strain evidence="2 3">GWTS #1</strain>
    </source>
</reference>
<dbReference type="KEGG" id="laj:A0128_01820"/>
<proteinExistence type="predicted"/>
<dbReference type="OrthoDB" id="346006at2"/>
<gene>
    <name evidence="2" type="ORF">A0128_01820</name>
</gene>
<dbReference type="InterPro" id="IPR002110">
    <property type="entry name" value="Ankyrin_rpt"/>
</dbReference>
<evidence type="ECO:0000256" key="1">
    <source>
        <dbReference type="PROSITE-ProRule" id="PRU00023"/>
    </source>
</evidence>
<dbReference type="PROSITE" id="PS50297">
    <property type="entry name" value="ANK_REP_REGION"/>
    <property type="match status" value="1"/>
</dbReference>
<dbReference type="Pfam" id="PF12796">
    <property type="entry name" value="Ank_2"/>
    <property type="match status" value="1"/>
</dbReference>
<dbReference type="PROSITE" id="PS50088">
    <property type="entry name" value="ANK_REPEAT"/>
    <property type="match status" value="2"/>
</dbReference>
<dbReference type="PANTHER" id="PTHR46224">
    <property type="entry name" value="ANKYRIN REPEAT FAMILY PROTEIN"/>
    <property type="match status" value="1"/>
</dbReference>
<protein>
    <submittedName>
        <fullName evidence="2">Uncharacterized protein</fullName>
    </submittedName>
</protein>
<dbReference type="AlphaFoldDB" id="A0A1D7USW6"/>
<dbReference type="RefSeq" id="WP_069605966.1">
    <property type="nucleotide sequence ID" value="NZ_CP015217.1"/>
</dbReference>
<dbReference type="EMBL" id="CP015217">
    <property type="protein sequence ID" value="AOP32717.1"/>
    <property type="molecule type" value="Genomic_DNA"/>
</dbReference>
<evidence type="ECO:0000313" key="3">
    <source>
        <dbReference type="Proteomes" id="UP000094197"/>
    </source>
</evidence>
<dbReference type="Pfam" id="PF00023">
    <property type="entry name" value="Ank"/>
    <property type="match status" value="1"/>
</dbReference>
<feature type="repeat" description="ANK" evidence="1">
    <location>
        <begin position="50"/>
        <end position="82"/>
    </location>
</feature>
<dbReference type="PANTHER" id="PTHR46224:SF64">
    <property type="entry name" value="IQ MOTIF AND ANKYRIN REPEAT DOMAIN-CONTAINING PROTEIN 1"/>
    <property type="match status" value="1"/>
</dbReference>
<dbReference type="InterPro" id="IPR036770">
    <property type="entry name" value="Ankyrin_rpt-contain_sf"/>
</dbReference>
<sequence length="281" mass="31595">MKNIILLSFVLIAFYNCSLDTKIIQATKEKNVEKVKSLIAKGENVNAVGECYNALSIAVFDDNMELIELLLSSGSNPNVRNYECVRRLPHIGKFPIGRDTALAYSKNLESTKALMEAGADPNILDIDGNSPLYKAIIKGLPDIVEYLIAHGANVNLFTKEGKNLHLNAINLIQKSKPNESEKILKLLVAADAKDFDFNSVKTDTTVHDTYLHKICKSTTKMDRNIAEAVTNNPSRFSQLTFCTAERAFSHYSEFHWTDNDQNMMHWYIKRLKDTKPVAPIK</sequence>
<dbReference type="SMART" id="SM00248">
    <property type="entry name" value="ANK"/>
    <property type="match status" value="4"/>
</dbReference>
<dbReference type="Proteomes" id="UP000094197">
    <property type="component" value="Chromosome 1"/>
</dbReference>
<keyword evidence="3" id="KW-1185">Reference proteome</keyword>
<dbReference type="InterPro" id="IPR051616">
    <property type="entry name" value="Cul2-RING_E3_ligase_SR"/>
</dbReference>
<name>A0A1D7USW6_9LEPT</name>
<dbReference type="SUPFAM" id="SSF48403">
    <property type="entry name" value="Ankyrin repeat"/>
    <property type="match status" value="1"/>
</dbReference>
<keyword evidence="1" id="KW-0040">ANK repeat</keyword>